<dbReference type="AlphaFoldDB" id="A0A524RNY4"/>
<organism evidence="2 3">
    <name type="scientific">Aphanocapsa feldmannii 277cV</name>
    <dbReference type="NCBI Taxonomy" id="2507553"/>
    <lineage>
        <taxon>Bacteria</taxon>
        <taxon>Bacillati</taxon>
        <taxon>Cyanobacteriota</taxon>
        <taxon>Cyanophyceae</taxon>
        <taxon>Oscillatoriophycideae</taxon>
        <taxon>Chroococcales</taxon>
        <taxon>Microcystaceae</taxon>
        <taxon>Aphanocapsa</taxon>
    </lineage>
</organism>
<evidence type="ECO:0000313" key="2">
    <source>
        <dbReference type="EMBL" id="TGG93053.1"/>
    </source>
</evidence>
<accession>A0A524RNY4</accession>
<name>A0A524RNY4_9CHRO</name>
<sequence>MQDRSSVSTAAASTAAVVASHGRKATSSGTADPGRFQWGCRDDVLCSLLGLGVKSAASLLILISLGKLALAHQQRHGHFHELRAADLLQQQRLDAAMVSFDRQFQIGAEQRQLRDDPQWIAPDRRRVVWVP</sequence>
<feature type="transmembrane region" description="Helical" evidence="1">
    <location>
        <begin position="49"/>
        <end position="70"/>
    </location>
</feature>
<keyword evidence="1" id="KW-0812">Transmembrane</keyword>
<dbReference type="Proteomes" id="UP000317990">
    <property type="component" value="Unassembled WGS sequence"/>
</dbReference>
<dbReference type="EMBL" id="SRMO01000054">
    <property type="protein sequence ID" value="TGG93053.1"/>
    <property type="molecule type" value="Genomic_DNA"/>
</dbReference>
<evidence type="ECO:0000256" key="1">
    <source>
        <dbReference type="SAM" id="Phobius"/>
    </source>
</evidence>
<evidence type="ECO:0000313" key="3">
    <source>
        <dbReference type="Proteomes" id="UP000317990"/>
    </source>
</evidence>
<gene>
    <name evidence="2" type="ORF">ERJ67_04655</name>
</gene>
<reference evidence="2 3" key="1">
    <citation type="journal article" date="2019" name="mSystems">
        <title>Life at home and on the roam: Genomic adaptions reflect the dual lifestyle of an intracellular, facultative symbiont.</title>
        <authorList>
            <person name="Burgsdorf I."/>
        </authorList>
    </citation>
    <scope>NUCLEOTIDE SEQUENCE [LARGE SCALE GENOMIC DNA]</scope>
    <source>
        <strain evidence="2">277cV</strain>
    </source>
</reference>
<proteinExistence type="predicted"/>
<keyword evidence="1" id="KW-1133">Transmembrane helix</keyword>
<keyword evidence="1" id="KW-0472">Membrane</keyword>
<comment type="caution">
    <text evidence="2">The sequence shown here is derived from an EMBL/GenBank/DDBJ whole genome shotgun (WGS) entry which is preliminary data.</text>
</comment>
<protein>
    <submittedName>
        <fullName evidence="2">Uncharacterized protein</fullName>
    </submittedName>
</protein>